<organism evidence="9 10">
    <name type="scientific">Fasciola hepatica</name>
    <name type="common">Liver fluke</name>
    <dbReference type="NCBI Taxonomy" id="6192"/>
    <lineage>
        <taxon>Eukaryota</taxon>
        <taxon>Metazoa</taxon>
        <taxon>Spiralia</taxon>
        <taxon>Lophotrochozoa</taxon>
        <taxon>Platyhelminthes</taxon>
        <taxon>Trematoda</taxon>
        <taxon>Digenea</taxon>
        <taxon>Plagiorchiida</taxon>
        <taxon>Echinostomata</taxon>
        <taxon>Echinostomatoidea</taxon>
        <taxon>Fasciolidae</taxon>
        <taxon>Fasciola</taxon>
    </lineage>
</organism>
<dbReference type="InterPro" id="IPR058607">
    <property type="entry name" value="HMG-box_Cic-like"/>
</dbReference>
<feature type="compositionally biased region" description="Polar residues" evidence="7">
    <location>
        <begin position="1474"/>
        <end position="1494"/>
    </location>
</feature>
<evidence type="ECO:0000313" key="10">
    <source>
        <dbReference type="Proteomes" id="UP000230066"/>
    </source>
</evidence>
<protein>
    <submittedName>
        <fullName evidence="9">Protein capicua protein</fullName>
    </submittedName>
</protein>
<dbReference type="InterPro" id="IPR052412">
    <property type="entry name" value="CC-Dev_Transcription_Reg"/>
</dbReference>
<feature type="compositionally biased region" description="Polar residues" evidence="7">
    <location>
        <begin position="1313"/>
        <end position="1330"/>
    </location>
</feature>
<feature type="compositionally biased region" description="Polar residues" evidence="7">
    <location>
        <begin position="654"/>
        <end position="664"/>
    </location>
</feature>
<dbReference type="InterPro" id="IPR036910">
    <property type="entry name" value="HMG_box_dom_sf"/>
</dbReference>
<feature type="compositionally biased region" description="Low complexity" evidence="7">
    <location>
        <begin position="1291"/>
        <end position="1305"/>
    </location>
</feature>
<dbReference type="Pfam" id="PF25981">
    <property type="entry name" value="HTH_Cic_C"/>
    <property type="match status" value="1"/>
</dbReference>
<comment type="caution">
    <text evidence="9">The sequence shown here is derived from an EMBL/GenBank/DDBJ whole genome shotgun (WGS) entry which is preliminary data.</text>
</comment>
<evidence type="ECO:0000256" key="2">
    <source>
        <dbReference type="ARBA" id="ARBA00023015"/>
    </source>
</evidence>
<dbReference type="EMBL" id="JXXN02002375">
    <property type="protein sequence ID" value="THD23040.1"/>
    <property type="molecule type" value="Genomic_DNA"/>
</dbReference>
<feature type="region of interest" description="Disordered" evidence="7">
    <location>
        <begin position="912"/>
        <end position="969"/>
    </location>
</feature>
<evidence type="ECO:0000256" key="3">
    <source>
        <dbReference type="ARBA" id="ARBA00023125"/>
    </source>
</evidence>
<feature type="region of interest" description="Disordered" evidence="7">
    <location>
        <begin position="1283"/>
        <end position="1353"/>
    </location>
</feature>
<feature type="DNA-binding region" description="HMG box" evidence="6">
    <location>
        <begin position="733"/>
        <end position="801"/>
    </location>
</feature>
<dbReference type="PANTHER" id="PTHR13059:SF13">
    <property type="entry name" value="PROTEIN CAPICUA HOMOLOG"/>
    <property type="match status" value="1"/>
</dbReference>
<evidence type="ECO:0000256" key="5">
    <source>
        <dbReference type="ARBA" id="ARBA00023242"/>
    </source>
</evidence>
<dbReference type="Pfam" id="PF00505">
    <property type="entry name" value="HMG_box"/>
    <property type="match status" value="1"/>
</dbReference>
<feature type="compositionally biased region" description="Basic and acidic residues" evidence="7">
    <location>
        <begin position="912"/>
        <end position="921"/>
    </location>
</feature>
<evidence type="ECO:0000313" key="9">
    <source>
        <dbReference type="EMBL" id="THD23040.1"/>
    </source>
</evidence>
<feature type="compositionally biased region" description="Polar residues" evidence="7">
    <location>
        <begin position="229"/>
        <end position="282"/>
    </location>
</feature>
<feature type="domain" description="HMG box" evidence="8">
    <location>
        <begin position="733"/>
        <end position="801"/>
    </location>
</feature>
<sequence>MEIGSTDGPDVSEDHSNFQCHQSSTTMPLGLDLKPWLGHHVLLLVSGLYRPGIIVSVDSPRFQVSIKLEDDETTVQIDLSNCDPLPKVIDDAIPHTSQLTEGTRVCYRIPIDQGLGYAPGKLTTNSTSSAPGCSQRLYPVQTDGIAPDAISQHPRVNLRLLLAPWQDELDEMSNLGSNTDIVANTNSTVCLSSASDGCQSAQFDPVRPCNPSSLHNTDVPNLACPLELNNPQNRPPNVSCTTPVPNSEANEVTNPQSVAEVQASENSRSSSEHPGQSGTSSAALDVHFRCPGTSQRSFFPPPPPPPQPAPLSSDGSGRRLGTKFGMSTKWLATGTSSSPMTISLSALGNSQRFRKGDVVKTPSGVRKKFNGKQWRRLCSREGCTKESQRRGFCSRHLSMKGKEIRALGYAAAVAALSSSDVGYHTHPPQHPSSSPGVSSDSGRSTGPVTGLIPRGHGVPVSSMHLTAVPSGGSGVSTMYESHPRPSSSCSPQTVPNTAPGLSRLASILVPSGATGSPTIGSPKTSGFTGSAPGSAPLGTFSPIASPLALLPVLFDSNCVDHSSPVIPSSDGHQPGPTGPGGSSGSGKLSAHGRDSQTNHNGATSSSHSVPSDGGSVGGVGYCSTSAPFGTNRHRTAAVLAKHSGPFILPAAAGSSHSQGSNSDDFSVPQPLAPSTSSLDELNATSSPAPSMPSINTEDSPTSSGCTTKLEIAELVPSGEQRVVYTPTSGGKHMRRPMNAFILFSMRHRGEVHRLYPNKDNRVASQILGEWWYKLSVEEKAEYQNLARELKAMHFQCNPDWRRSSAKERRKSEPSTTLHDAPTACSQKITSRAVELLTSPLLLRSNAENLGETLGSNKSAGVHTTPVDIDAEHSVRPELPSHFSSTPVPSDPIPTGLELLAHAVEYLQSHDWPNDQDCRPRSEPSCSALDPISMVDLDSSSSPPPPSSSPPLMTSSSLTSSDSPSSEDDFTTRCARTMLSQESSVTCKRAGPVCVPTSSPLIIISKLNSPTAGQLIPFDSSRLLTLTPVIAAPCQRSHSPPVVSAIQTSESVNRINVTGTNQPTPTSTPQNNDSSDISQLITTAPTVPVSPVPKETTRAIACVNTASSSSTSVPCATHTSLGPTVCKPVLAVPTPILSSCLLMDSSFGPTSTVDAKVVRDTATQRHTNHQSKQPEHHHQQQQETTVLHPVTPTLLTPAASIGSNSLIYLKPLVQFITPPHSPGSGQLQPLTSPVLYAQLRPVSLSQQPSPTPLLSGMVHAEKPIAVEVCSTQSSSPANLVAVNSAQSKEELNSNGPNNNESNVETNRICDPEQLNENSRPNFGLSKQSTITPADGAPSDKSTTNAQPADSVSTLFGHETKKATTIKVRVKPPPLNLKAAQQQVLRCAASPSSMGNSPTPCTMSTPVSRRPFSANLINRGLKRKLNDASEQFIIRPKVPQPFSNWSRSARLDRASLPRRPGETESVSHFDQRKSEQFISPPQWSNSTSPKDSSNVPLTSLAICEDDVYTDLTHTSENETNSKSPLSSSSLGNVFFGPDFPKTITDLNRPLTGSNSTDSSTGLHTTARDSVTIQFGAHALHSASSASSCLSTPTSSLLFPSPQSRMTPIAPKSPAPSGCSAAPTSADPTVTMACRFTPSKSVVEMRRKLVLDLFKQHGLFPSITTTVEFQQLHSNFFPSRQTLQLKIREVRQRIMQSTGPSELNLSSTTSSSCSRDLTLKLLQQTSVPDTVGLRTLILDSCAPTGSD</sequence>
<feature type="region of interest" description="Disordered" evidence="7">
    <location>
        <begin position="1597"/>
        <end position="1623"/>
    </location>
</feature>
<evidence type="ECO:0000256" key="7">
    <source>
        <dbReference type="SAM" id="MobiDB-lite"/>
    </source>
</evidence>
<feature type="region of interest" description="Disordered" evidence="7">
    <location>
        <begin position="564"/>
        <end position="614"/>
    </location>
</feature>
<keyword evidence="3 6" id="KW-0238">DNA-binding</keyword>
<feature type="compositionally biased region" description="Polar residues" evidence="7">
    <location>
        <begin position="1338"/>
        <end position="1352"/>
    </location>
</feature>
<evidence type="ECO:0000256" key="4">
    <source>
        <dbReference type="ARBA" id="ARBA00023163"/>
    </source>
</evidence>
<feature type="compositionally biased region" description="Low complexity" evidence="7">
    <location>
        <begin position="604"/>
        <end position="613"/>
    </location>
</feature>
<dbReference type="GO" id="GO:0000981">
    <property type="term" value="F:DNA-binding transcription factor activity, RNA polymerase II-specific"/>
    <property type="evidence" value="ECO:0007669"/>
    <property type="project" value="TreeGrafter"/>
</dbReference>
<dbReference type="Gene3D" id="1.10.30.10">
    <property type="entry name" value="High mobility group box domain"/>
    <property type="match status" value="1"/>
</dbReference>
<dbReference type="SMART" id="SM00398">
    <property type="entry name" value="HMG"/>
    <property type="match status" value="1"/>
</dbReference>
<keyword evidence="4" id="KW-0804">Transcription</keyword>
<feature type="region of interest" description="Disordered" evidence="7">
    <location>
        <begin position="421"/>
        <end position="499"/>
    </location>
</feature>
<evidence type="ECO:0000256" key="1">
    <source>
        <dbReference type="ARBA" id="ARBA00022553"/>
    </source>
</evidence>
<feature type="compositionally biased region" description="Low complexity" evidence="7">
    <location>
        <begin position="949"/>
        <end position="963"/>
    </location>
</feature>
<feature type="compositionally biased region" description="Basic and acidic residues" evidence="7">
    <location>
        <begin position="1451"/>
        <end position="1473"/>
    </location>
</feature>
<dbReference type="InterPro" id="IPR009071">
    <property type="entry name" value="HMG_box_dom"/>
</dbReference>
<dbReference type="SUPFAM" id="SSF47095">
    <property type="entry name" value="HMG-box"/>
    <property type="match status" value="1"/>
</dbReference>
<dbReference type="PANTHER" id="PTHR13059">
    <property type="entry name" value="HMG-BOX TRANSCRIPTION FACTOR BBX"/>
    <property type="match status" value="1"/>
</dbReference>
<keyword evidence="2" id="KW-0805">Transcription regulation</keyword>
<feature type="region of interest" description="Disordered" evidence="7">
    <location>
        <begin position="1052"/>
        <end position="1075"/>
    </location>
</feature>
<reference evidence="9" key="1">
    <citation type="submission" date="2019-03" db="EMBL/GenBank/DDBJ databases">
        <title>Improved annotation for the trematode Fasciola hepatica.</title>
        <authorList>
            <person name="Choi Y.-J."/>
            <person name="Martin J."/>
            <person name="Mitreva M."/>
        </authorList>
    </citation>
    <scope>NUCLEOTIDE SEQUENCE [LARGE SCALE GENOMIC DNA]</scope>
</reference>
<proteinExistence type="predicted"/>
<gene>
    <name evidence="9" type="ORF">D915_006158</name>
</gene>
<dbReference type="GO" id="GO:0005634">
    <property type="term" value="C:nucleus"/>
    <property type="evidence" value="ECO:0007669"/>
    <property type="project" value="UniProtKB-UniRule"/>
</dbReference>
<dbReference type="PROSITE" id="PS50118">
    <property type="entry name" value="HMG_BOX_2"/>
    <property type="match status" value="1"/>
</dbReference>
<dbReference type="Proteomes" id="UP000230066">
    <property type="component" value="Unassembled WGS sequence"/>
</dbReference>
<feature type="compositionally biased region" description="Low complexity" evidence="7">
    <location>
        <begin position="1059"/>
        <end position="1074"/>
    </location>
</feature>
<feature type="region of interest" description="Disordered" evidence="7">
    <location>
        <begin position="650"/>
        <end position="704"/>
    </location>
</feature>
<feature type="compositionally biased region" description="Pro residues" evidence="7">
    <location>
        <begin position="299"/>
        <end position="309"/>
    </location>
</feature>
<feature type="compositionally biased region" description="Polar residues" evidence="7">
    <location>
        <begin position="475"/>
        <end position="496"/>
    </location>
</feature>
<keyword evidence="1" id="KW-0597">Phosphoprotein</keyword>
<evidence type="ECO:0000259" key="8">
    <source>
        <dbReference type="PROSITE" id="PS50118"/>
    </source>
</evidence>
<accession>A0A4E0RZY6</accession>
<keyword evidence="5 6" id="KW-0539">Nucleus</keyword>
<name>A0A4E0RZY6_FASHE</name>
<feature type="region of interest" description="Disordered" evidence="7">
    <location>
        <begin position="1451"/>
        <end position="1494"/>
    </location>
</feature>
<dbReference type="GO" id="GO:0000977">
    <property type="term" value="F:RNA polymerase II transcription regulatory region sequence-specific DNA binding"/>
    <property type="evidence" value="ECO:0007669"/>
    <property type="project" value="TreeGrafter"/>
</dbReference>
<keyword evidence="10" id="KW-1185">Reference proteome</keyword>
<feature type="compositionally biased region" description="Basic and acidic residues" evidence="7">
    <location>
        <begin position="800"/>
        <end position="812"/>
    </location>
</feature>
<feature type="compositionally biased region" description="Low complexity" evidence="7">
    <location>
        <begin position="431"/>
        <end position="444"/>
    </location>
</feature>
<feature type="region of interest" description="Disordered" evidence="7">
    <location>
        <begin position="800"/>
        <end position="824"/>
    </location>
</feature>
<feature type="region of interest" description="Disordered" evidence="7">
    <location>
        <begin position="226"/>
        <end position="322"/>
    </location>
</feature>
<dbReference type="CDD" id="cd21990">
    <property type="entry name" value="HMG-box_CIC-like"/>
    <property type="match status" value="1"/>
</dbReference>
<dbReference type="InterPro" id="IPR058606">
    <property type="entry name" value="HTH_Cic_C"/>
</dbReference>
<feature type="region of interest" description="Disordered" evidence="7">
    <location>
        <begin position="1162"/>
        <end position="1183"/>
    </location>
</feature>
<feature type="compositionally biased region" description="Polar residues" evidence="7">
    <location>
        <begin position="672"/>
        <end position="704"/>
    </location>
</feature>
<evidence type="ECO:0000256" key="6">
    <source>
        <dbReference type="PROSITE-ProRule" id="PRU00267"/>
    </source>
</evidence>